<dbReference type="PANTHER" id="PTHR42693">
    <property type="entry name" value="ARYLSULFATASE FAMILY MEMBER"/>
    <property type="match status" value="1"/>
</dbReference>
<keyword evidence="3" id="KW-0378">Hydrolase</keyword>
<dbReference type="InterPro" id="IPR024607">
    <property type="entry name" value="Sulfatase_CS"/>
</dbReference>
<dbReference type="SUPFAM" id="SSF53649">
    <property type="entry name" value="Alkaline phosphatase-like"/>
    <property type="match status" value="1"/>
</dbReference>
<keyword evidence="7" id="KW-1185">Reference proteome</keyword>
<evidence type="ECO:0000259" key="5">
    <source>
        <dbReference type="Pfam" id="PF00884"/>
    </source>
</evidence>
<protein>
    <submittedName>
        <fullName evidence="6">Arylsulfatase</fullName>
    </submittedName>
</protein>
<comment type="similarity">
    <text evidence="1">Belongs to the sulfatase family.</text>
</comment>
<dbReference type="CDD" id="cd16143">
    <property type="entry name" value="ARS_like"/>
    <property type="match status" value="1"/>
</dbReference>
<dbReference type="EMBL" id="CAAHFH010000001">
    <property type="protein sequence ID" value="VGO18953.1"/>
    <property type="molecule type" value="Genomic_DNA"/>
</dbReference>
<dbReference type="GO" id="GO:0004065">
    <property type="term" value="F:arylsulfatase activity"/>
    <property type="evidence" value="ECO:0007669"/>
    <property type="project" value="TreeGrafter"/>
</dbReference>
<evidence type="ECO:0000256" key="3">
    <source>
        <dbReference type="ARBA" id="ARBA00022801"/>
    </source>
</evidence>
<dbReference type="PANTHER" id="PTHR42693:SF53">
    <property type="entry name" value="ENDO-4-O-SULFATASE"/>
    <property type="match status" value="1"/>
</dbReference>
<evidence type="ECO:0000256" key="1">
    <source>
        <dbReference type="ARBA" id="ARBA00008779"/>
    </source>
</evidence>
<dbReference type="GO" id="GO:0046872">
    <property type="term" value="F:metal ion binding"/>
    <property type="evidence" value="ECO:0007669"/>
    <property type="project" value="UniProtKB-KW"/>
</dbReference>
<dbReference type="RefSeq" id="WP_136060396.1">
    <property type="nucleotide sequence ID" value="NZ_CAAHFH010000001.1"/>
</dbReference>
<sequence>MMNRIFKWMIFPIIGTMTAQGAAQQAPLRQASSSAEASADRQDRPNIVVILADDFGCGSANCYGASVEHIKTPNMNRLAEEGLRFTDANTPASVCSPTRYAFLTGRYAWRGVMKHSVLSPPEGPLAIEPELVTLPEYLKEFGYQAAHIGKWHLGYTNMKMVKDLSAQPLEPGPRSLGFDYHFAIPNNIDWLDRIYVENESIWGLRSKGKTPYGKSFYKGQQYHGYDAPQAIAKNVTQDLSDKAGEWIAKTVKDEPGKPFFLYFAPVAVHHPISPSDEFIGTSGIGAYGDFIQDLDNSVGDIIQALETAGVLENTLLIFTSDNGGDVCPEEELAREKGFKMNGDLKGDKHLIWQGGFKVPFIVRWPGKIAAGSESDRMINLVDIYATLQELLSGKVLDPKTAAPDSFSFYSELVNNAAKKDARKSMVQNDVKGVKAIRMGDWKYIENKALRPADKARQKKNPKLAKPELYNLKKDSAETENVIDQFPEMAEKMQKALDRIREKGSERMAVKG</sequence>
<proteinExistence type="inferred from homology"/>
<dbReference type="PROSITE" id="PS00523">
    <property type="entry name" value="SULFATASE_1"/>
    <property type="match status" value="1"/>
</dbReference>
<evidence type="ECO:0000313" key="6">
    <source>
        <dbReference type="EMBL" id="VGO18953.1"/>
    </source>
</evidence>
<name>A0A6C2UGH0_9BACT</name>
<dbReference type="Gene3D" id="3.30.1120.10">
    <property type="match status" value="1"/>
</dbReference>
<dbReference type="AlphaFoldDB" id="A0A6C2UGH0"/>
<reference evidence="6 7" key="1">
    <citation type="submission" date="2019-04" db="EMBL/GenBank/DDBJ databases">
        <authorList>
            <person name="Van Vliet M D."/>
        </authorList>
    </citation>
    <scope>NUCLEOTIDE SEQUENCE [LARGE SCALE GENOMIC DNA]</scope>
    <source>
        <strain evidence="6 7">F21</strain>
    </source>
</reference>
<dbReference type="Proteomes" id="UP000346198">
    <property type="component" value="Unassembled WGS sequence"/>
</dbReference>
<feature type="domain" description="Sulfatase N-terminal" evidence="5">
    <location>
        <begin position="45"/>
        <end position="391"/>
    </location>
</feature>
<organism evidence="6 7">
    <name type="scientific">Pontiella sulfatireligans</name>
    <dbReference type="NCBI Taxonomy" id="2750658"/>
    <lineage>
        <taxon>Bacteria</taxon>
        <taxon>Pseudomonadati</taxon>
        <taxon>Kiritimatiellota</taxon>
        <taxon>Kiritimatiellia</taxon>
        <taxon>Kiritimatiellales</taxon>
        <taxon>Pontiellaceae</taxon>
        <taxon>Pontiella</taxon>
    </lineage>
</organism>
<dbReference type="InterPro" id="IPR050738">
    <property type="entry name" value="Sulfatase"/>
</dbReference>
<evidence type="ECO:0000256" key="4">
    <source>
        <dbReference type="ARBA" id="ARBA00022837"/>
    </source>
</evidence>
<evidence type="ECO:0000313" key="7">
    <source>
        <dbReference type="Proteomes" id="UP000346198"/>
    </source>
</evidence>
<keyword evidence="2" id="KW-0479">Metal-binding</keyword>
<dbReference type="Pfam" id="PF00884">
    <property type="entry name" value="Sulfatase"/>
    <property type="match status" value="1"/>
</dbReference>
<dbReference type="InterPro" id="IPR017850">
    <property type="entry name" value="Alkaline_phosphatase_core_sf"/>
</dbReference>
<evidence type="ECO:0000256" key="2">
    <source>
        <dbReference type="ARBA" id="ARBA00022723"/>
    </source>
</evidence>
<dbReference type="Gene3D" id="3.40.720.10">
    <property type="entry name" value="Alkaline Phosphatase, subunit A"/>
    <property type="match status" value="1"/>
</dbReference>
<gene>
    <name evidence="6" type="primary">atsA_109</name>
    <name evidence="6" type="ORF">SCARR_01007</name>
</gene>
<accession>A0A6C2UGH0</accession>
<keyword evidence="4" id="KW-0106">Calcium</keyword>
<dbReference type="InterPro" id="IPR000917">
    <property type="entry name" value="Sulfatase_N"/>
</dbReference>